<proteinExistence type="predicted"/>
<protein>
    <recommendedName>
        <fullName evidence="5">DUF1615 domain-containing protein</fullName>
    </recommendedName>
</protein>
<keyword evidence="2" id="KW-0732">Signal</keyword>
<gene>
    <name evidence="3" type="ORF">GGR36_002851</name>
</gene>
<dbReference type="Pfam" id="PF07759">
    <property type="entry name" value="DUF1615"/>
    <property type="match status" value="1"/>
</dbReference>
<evidence type="ECO:0000313" key="4">
    <source>
        <dbReference type="Proteomes" id="UP000561045"/>
    </source>
</evidence>
<dbReference type="InterPro" id="IPR011673">
    <property type="entry name" value="DUF1615"/>
</dbReference>
<dbReference type="RefSeq" id="WP_183635370.1">
    <property type="nucleotide sequence ID" value="NZ_BAABLE010000005.1"/>
</dbReference>
<evidence type="ECO:0000256" key="2">
    <source>
        <dbReference type="SAM" id="SignalP"/>
    </source>
</evidence>
<dbReference type="EMBL" id="JACIET010000002">
    <property type="protein sequence ID" value="MBB4013505.1"/>
    <property type="molecule type" value="Genomic_DNA"/>
</dbReference>
<comment type="caution">
    <text evidence="3">The sequence shown here is derived from an EMBL/GenBank/DDBJ whole genome shotgun (WGS) entry which is preliminary data.</text>
</comment>
<reference evidence="3 4" key="1">
    <citation type="submission" date="2020-08" db="EMBL/GenBank/DDBJ databases">
        <title>Genomic Encyclopedia of Type Strains, Phase IV (KMG-IV): sequencing the most valuable type-strain genomes for metagenomic binning, comparative biology and taxonomic classification.</title>
        <authorList>
            <person name="Goeker M."/>
        </authorList>
    </citation>
    <scope>NUCLEOTIDE SEQUENCE [LARGE SCALE GENOMIC DNA]</scope>
    <source>
        <strain evidence="3 4">DSM 106739</strain>
    </source>
</reference>
<accession>A0A840BJS8</accession>
<evidence type="ECO:0000313" key="3">
    <source>
        <dbReference type="EMBL" id="MBB4013505.1"/>
    </source>
</evidence>
<dbReference type="Proteomes" id="UP000561045">
    <property type="component" value="Unassembled WGS sequence"/>
</dbReference>
<name>A0A840BJS8_9RHOO</name>
<sequence>MHCPRVASLLLPIAPLLLAACVSAPPGPVAAPPATDRPPAVEGSTASPPQAPQGEAARVPTTPLPPVPAVPPRPAYPSEREGVATLLRLIPPSAQDRQGWAEDIFRAFAALQLPPTREHFCAAISVIEQESSFVADPPVPGLGRIVRSELYKKAAGYLVPTVVVDLALLKRSRNGLTYGQRIDALRTEREMNALFNEMVAELPEFAKALGNKNPIRTGGPMQVSVAFAEEHLSTHTFPYPRHGAVRDEVFTRRGGVYFGIAILLDYPANYPSMLYRFADFNAGRYAARDAAFQAAVARLSGRQLALDGDLLRYEDGKPLKAESNTEAALRSIAPRLGLSAADIRRDLLLEKQYAFAQSPTWSRVMTLADRAAGRAVPREQMPQIRLESPKITRKLTTEWFAHRVDGRWQRCMAR</sequence>
<feature type="compositionally biased region" description="Pro residues" evidence="1">
    <location>
        <begin position="62"/>
        <end position="75"/>
    </location>
</feature>
<evidence type="ECO:0000256" key="1">
    <source>
        <dbReference type="SAM" id="MobiDB-lite"/>
    </source>
</evidence>
<dbReference type="AlphaFoldDB" id="A0A840BJS8"/>
<organism evidence="3 4">
    <name type="scientific">Niveibacterium umoris</name>
    <dbReference type="NCBI Taxonomy" id="1193620"/>
    <lineage>
        <taxon>Bacteria</taxon>
        <taxon>Pseudomonadati</taxon>
        <taxon>Pseudomonadota</taxon>
        <taxon>Betaproteobacteria</taxon>
        <taxon>Rhodocyclales</taxon>
        <taxon>Rhodocyclaceae</taxon>
        <taxon>Niveibacterium</taxon>
    </lineage>
</organism>
<feature type="chain" id="PRO_5032339532" description="DUF1615 domain-containing protein" evidence="2">
    <location>
        <begin position="20"/>
        <end position="414"/>
    </location>
</feature>
<feature type="region of interest" description="Disordered" evidence="1">
    <location>
        <begin position="28"/>
        <end position="75"/>
    </location>
</feature>
<evidence type="ECO:0008006" key="5">
    <source>
        <dbReference type="Google" id="ProtNLM"/>
    </source>
</evidence>
<feature type="signal peptide" evidence="2">
    <location>
        <begin position="1"/>
        <end position="19"/>
    </location>
</feature>
<keyword evidence="4" id="KW-1185">Reference proteome</keyword>
<dbReference type="PROSITE" id="PS51257">
    <property type="entry name" value="PROKAR_LIPOPROTEIN"/>
    <property type="match status" value="1"/>
</dbReference>